<evidence type="ECO:0000313" key="1">
    <source>
        <dbReference type="EMBL" id="USG66761.1"/>
    </source>
</evidence>
<keyword evidence="2" id="KW-1185">Reference proteome</keyword>
<reference evidence="1" key="1">
    <citation type="submission" date="2022-06" db="EMBL/GenBank/DDBJ databases">
        <title>Genome sequencing of Brevibacillus sp. BB3-R1.</title>
        <authorList>
            <person name="Heo J."/>
            <person name="Lee D."/>
            <person name="Won M."/>
            <person name="Han B.-H."/>
            <person name="Hong S.-B."/>
            <person name="Kwon S.-W."/>
        </authorList>
    </citation>
    <scope>NUCLEOTIDE SEQUENCE</scope>
    <source>
        <strain evidence="1">BB3-R1</strain>
    </source>
</reference>
<organism evidence="1 2">
    <name type="scientific">Brevibacillus ruminantium</name>
    <dbReference type="NCBI Taxonomy" id="2950604"/>
    <lineage>
        <taxon>Bacteria</taxon>
        <taxon>Bacillati</taxon>
        <taxon>Bacillota</taxon>
        <taxon>Bacilli</taxon>
        <taxon>Bacillales</taxon>
        <taxon>Paenibacillaceae</taxon>
        <taxon>Brevibacillus</taxon>
    </lineage>
</organism>
<evidence type="ECO:0000313" key="2">
    <source>
        <dbReference type="Proteomes" id="UP001056500"/>
    </source>
</evidence>
<sequence>MSMPFYVDNNPDSGRLVIRFTFRKHFANTVKGNSINETKDTPKSFSGWESSEMDRLGIAGTKK</sequence>
<gene>
    <name evidence="1" type="ORF">NDK47_05540</name>
</gene>
<dbReference type="Proteomes" id="UP001056500">
    <property type="component" value="Chromosome"/>
</dbReference>
<accession>A0ABY4WQ58</accession>
<name>A0ABY4WQ58_9BACL</name>
<protein>
    <submittedName>
        <fullName evidence="1">Uncharacterized protein</fullName>
    </submittedName>
</protein>
<dbReference type="EMBL" id="CP098755">
    <property type="protein sequence ID" value="USG66761.1"/>
    <property type="molecule type" value="Genomic_DNA"/>
</dbReference>
<proteinExistence type="predicted"/>
<dbReference type="RefSeq" id="WP_251873868.1">
    <property type="nucleotide sequence ID" value="NZ_CP098755.1"/>
</dbReference>